<keyword evidence="6 7" id="KW-0472">Membrane</keyword>
<accession>A0A1M4XD22</accession>
<dbReference type="InterPro" id="IPR035906">
    <property type="entry name" value="MetI-like_sf"/>
</dbReference>
<evidence type="ECO:0000256" key="4">
    <source>
        <dbReference type="ARBA" id="ARBA00022692"/>
    </source>
</evidence>
<feature type="transmembrane region" description="Helical" evidence="7">
    <location>
        <begin position="238"/>
        <end position="260"/>
    </location>
</feature>
<dbReference type="InterPro" id="IPR045621">
    <property type="entry name" value="BPD_transp_1_N"/>
</dbReference>
<dbReference type="Proteomes" id="UP000184295">
    <property type="component" value="Unassembled WGS sequence"/>
</dbReference>
<dbReference type="RefSeq" id="WP_072791955.1">
    <property type="nucleotide sequence ID" value="NZ_FQUL01000037.1"/>
</dbReference>
<evidence type="ECO:0000256" key="5">
    <source>
        <dbReference type="ARBA" id="ARBA00022989"/>
    </source>
</evidence>
<name>A0A1M4XD22_9ACTN</name>
<dbReference type="STRING" id="1121881.SAMN02745225_01984"/>
<dbReference type="SUPFAM" id="SSF161098">
    <property type="entry name" value="MetI-like"/>
    <property type="match status" value="1"/>
</dbReference>
<feature type="transmembrane region" description="Helical" evidence="7">
    <location>
        <begin position="131"/>
        <end position="160"/>
    </location>
</feature>
<comment type="similarity">
    <text evidence="7">Belongs to the binding-protein-dependent transport system permease family.</text>
</comment>
<evidence type="ECO:0000256" key="7">
    <source>
        <dbReference type="RuleBase" id="RU363032"/>
    </source>
</evidence>
<evidence type="ECO:0000313" key="9">
    <source>
        <dbReference type="EMBL" id="SHE91479.1"/>
    </source>
</evidence>
<feature type="transmembrane region" description="Helical" evidence="7">
    <location>
        <begin position="12"/>
        <end position="30"/>
    </location>
</feature>
<dbReference type="GO" id="GO:0005886">
    <property type="term" value="C:plasma membrane"/>
    <property type="evidence" value="ECO:0007669"/>
    <property type="project" value="UniProtKB-SubCell"/>
</dbReference>
<dbReference type="Gene3D" id="1.10.3720.10">
    <property type="entry name" value="MetI-like"/>
    <property type="match status" value="1"/>
</dbReference>
<keyword evidence="4 7" id="KW-0812">Transmembrane</keyword>
<keyword evidence="5 7" id="KW-1133">Transmembrane helix</keyword>
<keyword evidence="10" id="KW-1185">Reference proteome</keyword>
<keyword evidence="3" id="KW-1003">Cell membrane</keyword>
<organism evidence="9 10">
    <name type="scientific">Ferrithrix thermotolerans DSM 19514</name>
    <dbReference type="NCBI Taxonomy" id="1121881"/>
    <lineage>
        <taxon>Bacteria</taxon>
        <taxon>Bacillati</taxon>
        <taxon>Actinomycetota</taxon>
        <taxon>Acidimicrobiia</taxon>
        <taxon>Acidimicrobiales</taxon>
        <taxon>Acidimicrobiaceae</taxon>
        <taxon>Ferrithrix</taxon>
    </lineage>
</organism>
<comment type="subcellular location">
    <subcellularLocation>
        <location evidence="1 7">Cell membrane</location>
        <topology evidence="1 7">Multi-pass membrane protein</topology>
    </subcellularLocation>
</comment>
<dbReference type="PANTHER" id="PTHR43163">
    <property type="entry name" value="DIPEPTIDE TRANSPORT SYSTEM PERMEASE PROTEIN DPPB-RELATED"/>
    <property type="match status" value="1"/>
</dbReference>
<dbReference type="EMBL" id="FQUL01000037">
    <property type="protein sequence ID" value="SHE91479.1"/>
    <property type="molecule type" value="Genomic_DNA"/>
</dbReference>
<feature type="transmembrane region" description="Helical" evidence="7">
    <location>
        <begin position="180"/>
        <end position="196"/>
    </location>
</feature>
<evidence type="ECO:0000259" key="8">
    <source>
        <dbReference type="PROSITE" id="PS50928"/>
    </source>
</evidence>
<dbReference type="PROSITE" id="PS50928">
    <property type="entry name" value="ABC_TM1"/>
    <property type="match status" value="1"/>
</dbReference>
<dbReference type="Pfam" id="PF19300">
    <property type="entry name" value="BPD_transp_1_N"/>
    <property type="match status" value="1"/>
</dbReference>
<feature type="domain" description="ABC transmembrane type-1" evidence="8">
    <location>
        <begin position="95"/>
        <end position="299"/>
    </location>
</feature>
<evidence type="ECO:0000256" key="3">
    <source>
        <dbReference type="ARBA" id="ARBA00022475"/>
    </source>
</evidence>
<gene>
    <name evidence="9" type="ORF">SAMN02745225_01984</name>
</gene>
<evidence type="ECO:0000313" key="10">
    <source>
        <dbReference type="Proteomes" id="UP000184295"/>
    </source>
</evidence>
<evidence type="ECO:0000256" key="1">
    <source>
        <dbReference type="ARBA" id="ARBA00004651"/>
    </source>
</evidence>
<dbReference type="GO" id="GO:0055085">
    <property type="term" value="P:transmembrane transport"/>
    <property type="evidence" value="ECO:0007669"/>
    <property type="project" value="InterPro"/>
</dbReference>
<dbReference type="InterPro" id="IPR000515">
    <property type="entry name" value="MetI-like"/>
</dbReference>
<keyword evidence="2 7" id="KW-0813">Transport</keyword>
<dbReference type="PANTHER" id="PTHR43163:SF6">
    <property type="entry name" value="DIPEPTIDE TRANSPORT SYSTEM PERMEASE PROTEIN DPPB-RELATED"/>
    <property type="match status" value="1"/>
</dbReference>
<protein>
    <submittedName>
        <fullName evidence="9">Peptide/nickel transport system permease protein</fullName>
    </submittedName>
</protein>
<dbReference type="Pfam" id="PF00528">
    <property type="entry name" value="BPD_transp_1"/>
    <property type="match status" value="1"/>
</dbReference>
<sequence length="314" mass="34366">MAGYLLRRMGQALATMLAVSVIVFVILHLLPGGIVRAQLGSKATPLAVHVLEQQEGLLKPLPVQYWIWLKDTLSGNLGFAYKLNQPVSSLIAEYVPRTFMLVGISMLFAISIAVPMGLWQGNRRNKADDHVISATMLILYSMPTFLLAVVLIVVLNLWLPVFPSTASDYGTSFLVDVKDLALPILTLTLANVTYFSRYMRSSVIDNLLEDYVKTARAKGASRGRVLAKHVLRNSLNSTVTLLGLTLPYTVSGSLIVESIFDFPGAGLLFWNSAQTRDFEVLLGVVLVISAATVMGNLLADILYGIVDPRVRSRS</sequence>
<evidence type="ECO:0000256" key="6">
    <source>
        <dbReference type="ARBA" id="ARBA00023136"/>
    </source>
</evidence>
<dbReference type="OrthoDB" id="9778910at2"/>
<feature type="transmembrane region" description="Helical" evidence="7">
    <location>
        <begin position="280"/>
        <end position="306"/>
    </location>
</feature>
<reference evidence="10" key="1">
    <citation type="submission" date="2016-11" db="EMBL/GenBank/DDBJ databases">
        <authorList>
            <person name="Varghese N."/>
            <person name="Submissions S."/>
        </authorList>
    </citation>
    <scope>NUCLEOTIDE SEQUENCE [LARGE SCALE GENOMIC DNA]</scope>
    <source>
        <strain evidence="10">DSM 19514</strain>
    </source>
</reference>
<proteinExistence type="inferred from homology"/>
<feature type="transmembrane region" description="Helical" evidence="7">
    <location>
        <begin position="99"/>
        <end position="119"/>
    </location>
</feature>
<dbReference type="AlphaFoldDB" id="A0A1M4XD22"/>
<evidence type="ECO:0000256" key="2">
    <source>
        <dbReference type="ARBA" id="ARBA00022448"/>
    </source>
</evidence>
<dbReference type="CDD" id="cd06261">
    <property type="entry name" value="TM_PBP2"/>
    <property type="match status" value="1"/>
</dbReference>